<proteinExistence type="inferred from homology"/>
<dbReference type="Gene3D" id="3.10.50.40">
    <property type="match status" value="1"/>
</dbReference>
<keyword evidence="9" id="KW-1185">Reference proteome</keyword>
<gene>
    <name evidence="8" type="ORF">F0P94_15030</name>
</gene>
<dbReference type="PROSITE" id="PS51257">
    <property type="entry name" value="PROKAR_LIPOPROTEIN"/>
    <property type="match status" value="1"/>
</dbReference>
<feature type="domain" description="PPIase FKBP-type" evidence="7">
    <location>
        <begin position="227"/>
        <end position="316"/>
    </location>
</feature>
<keyword evidence="4 5" id="KW-0413">Isomerase</keyword>
<evidence type="ECO:0000313" key="8">
    <source>
        <dbReference type="EMBL" id="KAA9331199.1"/>
    </source>
</evidence>
<accession>A0A5N1ITG1</accession>
<protein>
    <recommendedName>
        <fullName evidence="6">Peptidyl-prolyl cis-trans isomerase</fullName>
        <ecNumber evidence="6">5.2.1.8</ecNumber>
    </recommendedName>
</protein>
<dbReference type="FunFam" id="3.10.50.40:FF:000006">
    <property type="entry name" value="Peptidyl-prolyl cis-trans isomerase"/>
    <property type="match status" value="1"/>
</dbReference>
<evidence type="ECO:0000256" key="5">
    <source>
        <dbReference type="PROSITE-ProRule" id="PRU00277"/>
    </source>
</evidence>
<organism evidence="8 9">
    <name type="scientific">Adhaeribacter soli</name>
    <dbReference type="NCBI Taxonomy" id="2607655"/>
    <lineage>
        <taxon>Bacteria</taxon>
        <taxon>Pseudomonadati</taxon>
        <taxon>Bacteroidota</taxon>
        <taxon>Cytophagia</taxon>
        <taxon>Cytophagales</taxon>
        <taxon>Hymenobacteraceae</taxon>
        <taxon>Adhaeribacter</taxon>
    </lineage>
</organism>
<evidence type="ECO:0000256" key="1">
    <source>
        <dbReference type="ARBA" id="ARBA00000971"/>
    </source>
</evidence>
<dbReference type="SUPFAM" id="SSF54534">
    <property type="entry name" value="FKBP-like"/>
    <property type="match status" value="2"/>
</dbReference>
<evidence type="ECO:0000256" key="3">
    <source>
        <dbReference type="ARBA" id="ARBA00023110"/>
    </source>
</evidence>
<reference evidence="8 9" key="1">
    <citation type="submission" date="2019-09" db="EMBL/GenBank/DDBJ databases">
        <title>Genome sequence of Adhaeribacter sp. M2.</title>
        <authorList>
            <person name="Srinivasan S."/>
        </authorList>
    </citation>
    <scope>NUCLEOTIDE SEQUENCE [LARGE SCALE GENOMIC DNA]</scope>
    <source>
        <strain evidence="8 9">M2</strain>
    </source>
</reference>
<dbReference type="InterPro" id="IPR001179">
    <property type="entry name" value="PPIase_FKBP_dom"/>
</dbReference>
<dbReference type="PANTHER" id="PTHR43811">
    <property type="entry name" value="FKBP-TYPE PEPTIDYL-PROLYL CIS-TRANS ISOMERASE FKPA"/>
    <property type="match status" value="1"/>
</dbReference>
<dbReference type="PANTHER" id="PTHR43811:SF19">
    <property type="entry name" value="39 KDA FK506-BINDING NUCLEAR PROTEIN"/>
    <property type="match status" value="1"/>
</dbReference>
<dbReference type="GO" id="GO:0003755">
    <property type="term" value="F:peptidyl-prolyl cis-trans isomerase activity"/>
    <property type="evidence" value="ECO:0007669"/>
    <property type="project" value="UniProtKB-UniRule"/>
</dbReference>
<evidence type="ECO:0000259" key="7">
    <source>
        <dbReference type="PROSITE" id="PS50059"/>
    </source>
</evidence>
<evidence type="ECO:0000313" key="9">
    <source>
        <dbReference type="Proteomes" id="UP000326570"/>
    </source>
</evidence>
<comment type="catalytic activity">
    <reaction evidence="1 5 6">
        <text>[protein]-peptidylproline (omega=180) = [protein]-peptidylproline (omega=0)</text>
        <dbReference type="Rhea" id="RHEA:16237"/>
        <dbReference type="Rhea" id="RHEA-COMP:10747"/>
        <dbReference type="Rhea" id="RHEA-COMP:10748"/>
        <dbReference type="ChEBI" id="CHEBI:83833"/>
        <dbReference type="ChEBI" id="CHEBI:83834"/>
        <dbReference type="EC" id="5.2.1.8"/>
    </reaction>
</comment>
<comment type="caution">
    <text evidence="8">The sequence shown here is derived from an EMBL/GenBank/DDBJ whole genome shotgun (WGS) entry which is preliminary data.</text>
</comment>
<evidence type="ECO:0000256" key="6">
    <source>
        <dbReference type="RuleBase" id="RU003915"/>
    </source>
</evidence>
<dbReference type="RefSeq" id="WP_150904722.1">
    <property type="nucleotide sequence ID" value="NZ_VTWT01000008.1"/>
</dbReference>
<name>A0A5N1ITG1_9BACT</name>
<dbReference type="Proteomes" id="UP000326570">
    <property type="component" value="Unassembled WGS sequence"/>
</dbReference>
<evidence type="ECO:0000256" key="2">
    <source>
        <dbReference type="ARBA" id="ARBA00006577"/>
    </source>
</evidence>
<dbReference type="AlphaFoldDB" id="A0A5N1ITG1"/>
<sequence>MLQKAKFFIPVLAGLFLMQGCQDKKKNDEFTKGEGTLEYKIFAKGKDGKYERKEVDAAAKTDTSKVGKVIMLHQIVKNDKDSVLYTSYKSKFPVMDMLRPSTYKGSMEQAMLMLNPGDSAVFRIDADTLFSKSFNSPLPPFLKKGSKVTYFVKVDKIITREEAMVEQQKLQEEMQKEMMAHSEKQASVDDANIQKYLKDNNLTAEKTASGLYYIITKKGSGPTPKAGQIVAVQYRGTTLDGKEFDSSAKHGGTPFEFQVGQGQVIRGWDEGLMLLNKGSKAILLIPSVLAYGQQGAGADIPADASLRFDIEVVDIK</sequence>
<evidence type="ECO:0000256" key="4">
    <source>
        <dbReference type="ARBA" id="ARBA00023235"/>
    </source>
</evidence>
<comment type="similarity">
    <text evidence="2 6">Belongs to the FKBP-type PPIase family.</text>
</comment>
<dbReference type="EC" id="5.2.1.8" evidence="6"/>
<dbReference type="PROSITE" id="PS50059">
    <property type="entry name" value="FKBP_PPIASE"/>
    <property type="match status" value="1"/>
</dbReference>
<keyword evidence="3 5" id="KW-0697">Rotamase</keyword>
<dbReference type="InterPro" id="IPR046357">
    <property type="entry name" value="PPIase_dom_sf"/>
</dbReference>
<dbReference type="EMBL" id="VTWT01000008">
    <property type="protein sequence ID" value="KAA9331199.1"/>
    <property type="molecule type" value="Genomic_DNA"/>
</dbReference>
<dbReference type="Pfam" id="PF00254">
    <property type="entry name" value="FKBP_C"/>
    <property type="match status" value="1"/>
</dbReference>